<keyword evidence="7" id="KW-0863">Zinc-finger</keyword>
<evidence type="ECO:0000256" key="3">
    <source>
        <dbReference type="ARBA" id="ARBA00012483"/>
    </source>
</evidence>
<feature type="transmembrane region" description="Helical" evidence="13">
    <location>
        <begin position="121"/>
        <end position="139"/>
    </location>
</feature>
<keyword evidence="5 13" id="KW-0812">Transmembrane</keyword>
<dbReference type="EMBL" id="CM007650">
    <property type="protein sequence ID" value="ONM53401.1"/>
    <property type="molecule type" value="Genomic_DNA"/>
</dbReference>
<dbReference type="PANTHER" id="PTHR45977:SF43">
    <property type="entry name" value="OS07G0463400 PROTEIN"/>
    <property type="match status" value="1"/>
</dbReference>
<keyword evidence="8" id="KW-0833">Ubl conjugation pathway</keyword>
<evidence type="ECO:0000256" key="1">
    <source>
        <dbReference type="ARBA" id="ARBA00000900"/>
    </source>
</evidence>
<keyword evidence="10 13" id="KW-1133">Transmembrane helix</keyword>
<keyword evidence="11 13" id="KW-0472">Membrane</keyword>
<dbReference type="PANTHER" id="PTHR45977">
    <property type="entry name" value="TARGET OF ERK KINASE MPK-1"/>
    <property type="match status" value="1"/>
</dbReference>
<accession>A0A1D6HZ90</accession>
<evidence type="ECO:0000256" key="2">
    <source>
        <dbReference type="ARBA" id="ARBA00004141"/>
    </source>
</evidence>
<evidence type="ECO:0000256" key="10">
    <source>
        <dbReference type="ARBA" id="ARBA00022989"/>
    </source>
</evidence>
<evidence type="ECO:0000256" key="7">
    <source>
        <dbReference type="ARBA" id="ARBA00022771"/>
    </source>
</evidence>
<keyword evidence="4" id="KW-0808">Transferase</keyword>
<organism evidence="14">
    <name type="scientific">Zea mays</name>
    <name type="common">Maize</name>
    <dbReference type="NCBI Taxonomy" id="4577"/>
    <lineage>
        <taxon>Eukaryota</taxon>
        <taxon>Viridiplantae</taxon>
        <taxon>Streptophyta</taxon>
        <taxon>Embryophyta</taxon>
        <taxon>Tracheophyta</taxon>
        <taxon>Spermatophyta</taxon>
        <taxon>Magnoliopsida</taxon>
        <taxon>Liliopsida</taxon>
        <taxon>Poales</taxon>
        <taxon>Poaceae</taxon>
        <taxon>PACMAD clade</taxon>
        <taxon>Panicoideae</taxon>
        <taxon>Andropogonodae</taxon>
        <taxon>Andropogoneae</taxon>
        <taxon>Tripsacinae</taxon>
        <taxon>Zea</taxon>
    </lineage>
</organism>
<evidence type="ECO:0000256" key="8">
    <source>
        <dbReference type="ARBA" id="ARBA00022786"/>
    </source>
</evidence>
<evidence type="ECO:0000313" key="14">
    <source>
        <dbReference type="EMBL" id="ONM53401.1"/>
    </source>
</evidence>
<dbReference type="ExpressionAtlas" id="A0A1D6HZ90">
    <property type="expression patterns" value="baseline and differential"/>
</dbReference>
<feature type="transmembrane region" description="Helical" evidence="13">
    <location>
        <begin position="88"/>
        <end position="109"/>
    </location>
</feature>
<evidence type="ECO:0000256" key="13">
    <source>
        <dbReference type="SAM" id="Phobius"/>
    </source>
</evidence>
<feature type="transmembrane region" description="Helical" evidence="13">
    <location>
        <begin position="173"/>
        <end position="193"/>
    </location>
</feature>
<feature type="region of interest" description="Disordered" evidence="12">
    <location>
        <begin position="1"/>
        <end position="41"/>
    </location>
</feature>
<dbReference type="GO" id="GO:0016020">
    <property type="term" value="C:membrane"/>
    <property type="evidence" value="ECO:0007669"/>
    <property type="project" value="UniProtKB-SubCell"/>
</dbReference>
<protein>
    <recommendedName>
        <fullName evidence="3">RING-type E3 ubiquitin transferase</fullName>
        <ecNumber evidence="3">2.3.2.27</ecNumber>
    </recommendedName>
</protein>
<keyword evidence="6" id="KW-0479">Metal-binding</keyword>
<proteinExistence type="predicted"/>
<comment type="subcellular location">
    <subcellularLocation>
        <location evidence="2">Membrane</location>
        <topology evidence="2">Multi-pass membrane protein</topology>
    </subcellularLocation>
</comment>
<keyword evidence="9" id="KW-0862">Zinc</keyword>
<evidence type="ECO:0000256" key="4">
    <source>
        <dbReference type="ARBA" id="ARBA00022679"/>
    </source>
</evidence>
<evidence type="ECO:0000256" key="11">
    <source>
        <dbReference type="ARBA" id="ARBA00023136"/>
    </source>
</evidence>
<reference evidence="14" key="1">
    <citation type="submission" date="2015-12" db="EMBL/GenBank/DDBJ databases">
        <title>Update maize B73 reference genome by single molecule sequencing technologies.</title>
        <authorList>
            <consortium name="Maize Genome Sequencing Project"/>
            <person name="Ware D."/>
        </authorList>
    </citation>
    <scope>NUCLEOTIDE SEQUENCE [LARGE SCALE GENOMIC DNA]</scope>
    <source>
        <tissue evidence="14">Seedling</tissue>
    </source>
</reference>
<comment type="catalytic activity">
    <reaction evidence="1">
        <text>S-ubiquitinyl-[E2 ubiquitin-conjugating enzyme]-L-cysteine + [acceptor protein]-L-lysine = [E2 ubiquitin-conjugating enzyme]-L-cysteine + N(6)-ubiquitinyl-[acceptor protein]-L-lysine.</text>
        <dbReference type="EC" id="2.3.2.27"/>
    </reaction>
</comment>
<dbReference type="AlphaFoldDB" id="A0A1D6HZ90"/>
<name>A0A1D6HZ90_MAIZE</name>
<evidence type="ECO:0000256" key="6">
    <source>
        <dbReference type="ARBA" id="ARBA00022723"/>
    </source>
</evidence>
<sequence>MASTSPRRSSGGDSASPSAPLIPSPPTSPASGPSGGPLGRLTSLRGAARFIRRTGSRRLMREPSVAVRETAAEHLEERQTDWAYSKPVVVLDMLWNLAFVAVAAAVLAASVGERPTVPLRVWIVGYVLQCLLHVLSVTVEYRRRRRNADQEGAGDEDLKLSVLMLNLSCRLDVMHLFIAILSFPLYLIPLFFFHNMTGLLLLDNL</sequence>
<dbReference type="GO" id="GO:0008270">
    <property type="term" value="F:zinc ion binding"/>
    <property type="evidence" value="ECO:0007669"/>
    <property type="project" value="UniProtKB-KW"/>
</dbReference>
<gene>
    <name evidence="14" type="ORF">ZEAMMB73_Zm00001d019600</name>
</gene>
<dbReference type="GO" id="GO:0061630">
    <property type="term" value="F:ubiquitin protein ligase activity"/>
    <property type="evidence" value="ECO:0007669"/>
    <property type="project" value="UniProtKB-EC"/>
</dbReference>
<dbReference type="EC" id="2.3.2.27" evidence="3"/>
<evidence type="ECO:0000256" key="5">
    <source>
        <dbReference type="ARBA" id="ARBA00022692"/>
    </source>
</evidence>
<evidence type="ECO:0000256" key="9">
    <source>
        <dbReference type="ARBA" id="ARBA00022833"/>
    </source>
</evidence>
<feature type="compositionally biased region" description="Low complexity" evidence="12">
    <location>
        <begin position="1"/>
        <end position="19"/>
    </location>
</feature>
<evidence type="ECO:0000256" key="12">
    <source>
        <dbReference type="SAM" id="MobiDB-lite"/>
    </source>
</evidence>